<feature type="compositionally biased region" description="Basic and acidic residues" evidence="5">
    <location>
        <begin position="253"/>
        <end position="263"/>
    </location>
</feature>
<comment type="caution">
    <text evidence="7">The sequence shown here is derived from an EMBL/GenBank/DDBJ whole genome shotgun (WGS) entry which is preliminary data.</text>
</comment>
<proteinExistence type="predicted"/>
<evidence type="ECO:0000256" key="2">
    <source>
        <dbReference type="ARBA" id="ARBA00022723"/>
    </source>
</evidence>
<feature type="compositionally biased region" description="Low complexity" evidence="5">
    <location>
        <begin position="210"/>
        <end position="231"/>
    </location>
</feature>
<evidence type="ECO:0000313" key="7">
    <source>
        <dbReference type="EMBL" id="MDR5868073.1"/>
    </source>
</evidence>
<evidence type="ECO:0000256" key="5">
    <source>
        <dbReference type="SAM" id="MobiDB-lite"/>
    </source>
</evidence>
<dbReference type="SUPFAM" id="SSF46626">
    <property type="entry name" value="Cytochrome c"/>
    <property type="match status" value="1"/>
</dbReference>
<accession>A0ABU1G6C8</accession>
<dbReference type="RefSeq" id="WP_309653651.1">
    <property type="nucleotide sequence ID" value="NZ_JARWAK010000014.1"/>
</dbReference>
<dbReference type="InterPro" id="IPR009056">
    <property type="entry name" value="Cyt_c-like_dom"/>
</dbReference>
<dbReference type="Proteomes" id="UP001264519">
    <property type="component" value="Unassembled WGS sequence"/>
</dbReference>
<name>A0ABU1G6C8_9GAMM</name>
<organism evidence="7 8">
    <name type="scientific">Halomonas koreensis</name>
    <dbReference type="NCBI Taxonomy" id="245385"/>
    <lineage>
        <taxon>Bacteria</taxon>
        <taxon>Pseudomonadati</taxon>
        <taxon>Pseudomonadota</taxon>
        <taxon>Gammaproteobacteria</taxon>
        <taxon>Oceanospirillales</taxon>
        <taxon>Halomonadaceae</taxon>
        <taxon>Halomonas</taxon>
    </lineage>
</organism>
<evidence type="ECO:0000256" key="1">
    <source>
        <dbReference type="ARBA" id="ARBA00022617"/>
    </source>
</evidence>
<feature type="compositionally biased region" description="Basic and acidic residues" evidence="5">
    <location>
        <begin position="232"/>
        <end position="244"/>
    </location>
</feature>
<dbReference type="PROSITE" id="PS51007">
    <property type="entry name" value="CYTC"/>
    <property type="match status" value="1"/>
</dbReference>
<evidence type="ECO:0000259" key="6">
    <source>
        <dbReference type="PROSITE" id="PS51007"/>
    </source>
</evidence>
<keyword evidence="1 4" id="KW-0349">Heme</keyword>
<sequence>MLKLVFGGCLTLLLIVAGGAAFVHSGMYNVAASDPHLPLVESVLHSTMHASVEAGAEAIEVPDLESERMIRAGAAAYDDLCAACHLKPGLESTVLRAGLNPMPPTFADSTHQDPAQQFWVIENGIKMTGMPAWGVTHDDQALWEIVAFLQRLPELSSADYQALVESAAGDDGHDHEHGNTGAMAHSANEAAGRADDGHDHEHGDMSATSEQAPADGPAAAETAPTAELQLADSRRDDSPGHGETDGAPTASPGDDHYADGHTH</sequence>
<gene>
    <name evidence="7" type="ORF">QC818_14875</name>
</gene>
<dbReference type="InterPro" id="IPR036909">
    <property type="entry name" value="Cyt_c-like_dom_sf"/>
</dbReference>
<evidence type="ECO:0000256" key="4">
    <source>
        <dbReference type="PROSITE-ProRule" id="PRU00433"/>
    </source>
</evidence>
<feature type="domain" description="Cytochrome c" evidence="6">
    <location>
        <begin position="68"/>
        <end position="153"/>
    </location>
</feature>
<dbReference type="Pfam" id="PF13442">
    <property type="entry name" value="Cytochrome_CBB3"/>
    <property type="match status" value="1"/>
</dbReference>
<dbReference type="Gene3D" id="1.10.760.10">
    <property type="entry name" value="Cytochrome c-like domain"/>
    <property type="match status" value="1"/>
</dbReference>
<dbReference type="EMBL" id="JARWAK010000014">
    <property type="protein sequence ID" value="MDR5868073.1"/>
    <property type="molecule type" value="Genomic_DNA"/>
</dbReference>
<keyword evidence="3 4" id="KW-0408">Iron</keyword>
<evidence type="ECO:0000313" key="8">
    <source>
        <dbReference type="Proteomes" id="UP001264519"/>
    </source>
</evidence>
<keyword evidence="2 4" id="KW-0479">Metal-binding</keyword>
<evidence type="ECO:0000256" key="3">
    <source>
        <dbReference type="ARBA" id="ARBA00023004"/>
    </source>
</evidence>
<feature type="compositionally biased region" description="Basic and acidic residues" evidence="5">
    <location>
        <begin position="192"/>
        <end position="204"/>
    </location>
</feature>
<feature type="region of interest" description="Disordered" evidence="5">
    <location>
        <begin position="188"/>
        <end position="263"/>
    </location>
</feature>
<protein>
    <submittedName>
        <fullName evidence="7">Cytochrome c</fullName>
    </submittedName>
</protein>
<keyword evidence="8" id="KW-1185">Reference proteome</keyword>
<reference evidence="7 8" key="1">
    <citation type="submission" date="2023-04" db="EMBL/GenBank/DDBJ databases">
        <title>A long-awaited taxogenomic arrangement of the family Halomonadaceae.</title>
        <authorList>
            <person name="De La Haba R."/>
            <person name="Chuvochina M."/>
            <person name="Wittouck S."/>
            <person name="Arahal D.R."/>
            <person name="Sanchez-Porro C."/>
            <person name="Hugenholtz P."/>
            <person name="Ventosa A."/>
        </authorList>
    </citation>
    <scope>NUCLEOTIDE SEQUENCE [LARGE SCALE GENOMIC DNA]</scope>
    <source>
        <strain evidence="7 8">DSM 23530</strain>
    </source>
</reference>